<dbReference type="Gene3D" id="2.60.60.20">
    <property type="entry name" value="PLAT/LH2 domain"/>
    <property type="match status" value="1"/>
</dbReference>
<dbReference type="InterPro" id="IPR001024">
    <property type="entry name" value="PLAT/LH2_dom"/>
</dbReference>
<proteinExistence type="predicted"/>
<gene>
    <name evidence="2" type="ORF">Acr_29g0012160</name>
</gene>
<sequence>MGTCSSTPAMCFAKKRNKSIDNNGGVRKKIKGTAVLMKKNVLDLNDFGASFLDMVHEFLGKGVLLQLVSAVHGDQANGKQGNLGKPAYLEKWSTEITSVTAGDTLFGITFDWDEAIGVPVLSSSEATTKASSTSRQ</sequence>
<dbReference type="OrthoDB" id="1490254at2759"/>
<evidence type="ECO:0000313" key="3">
    <source>
        <dbReference type="Proteomes" id="UP000585474"/>
    </source>
</evidence>
<name>A0A7J0HGM0_9ERIC</name>
<dbReference type="AlphaFoldDB" id="A0A7J0HGM0"/>
<evidence type="ECO:0000313" key="2">
    <source>
        <dbReference type="EMBL" id="GFZ22054.1"/>
    </source>
</evidence>
<dbReference type="SUPFAM" id="SSF49723">
    <property type="entry name" value="Lipase/lipooxygenase domain (PLAT/LH2 domain)"/>
    <property type="match status" value="1"/>
</dbReference>
<accession>A0A7J0HGM0</accession>
<protein>
    <submittedName>
        <fullName evidence="2">PLAT/LH2 domain-containing lipoxygenase family protein</fullName>
    </submittedName>
</protein>
<dbReference type="Proteomes" id="UP000585474">
    <property type="component" value="Unassembled WGS sequence"/>
</dbReference>
<dbReference type="InterPro" id="IPR036392">
    <property type="entry name" value="PLAT/LH2_dom_sf"/>
</dbReference>
<organism evidence="2 3">
    <name type="scientific">Actinidia rufa</name>
    <dbReference type="NCBI Taxonomy" id="165716"/>
    <lineage>
        <taxon>Eukaryota</taxon>
        <taxon>Viridiplantae</taxon>
        <taxon>Streptophyta</taxon>
        <taxon>Embryophyta</taxon>
        <taxon>Tracheophyta</taxon>
        <taxon>Spermatophyta</taxon>
        <taxon>Magnoliopsida</taxon>
        <taxon>eudicotyledons</taxon>
        <taxon>Gunneridae</taxon>
        <taxon>Pentapetalae</taxon>
        <taxon>asterids</taxon>
        <taxon>Ericales</taxon>
        <taxon>Actinidiaceae</taxon>
        <taxon>Actinidia</taxon>
    </lineage>
</organism>
<keyword evidence="3" id="KW-1185">Reference proteome</keyword>
<comment type="caution">
    <text evidence="2">The sequence shown here is derived from an EMBL/GenBank/DDBJ whole genome shotgun (WGS) entry which is preliminary data.</text>
</comment>
<feature type="domain" description="PLAT" evidence="1">
    <location>
        <begin position="28"/>
        <end position="135"/>
    </location>
</feature>
<dbReference type="SMART" id="SM00308">
    <property type="entry name" value="LH2"/>
    <property type="match status" value="1"/>
</dbReference>
<dbReference type="EMBL" id="BJWL01000029">
    <property type="protein sequence ID" value="GFZ22054.1"/>
    <property type="molecule type" value="Genomic_DNA"/>
</dbReference>
<reference evidence="2 3" key="1">
    <citation type="submission" date="2019-07" db="EMBL/GenBank/DDBJ databases">
        <title>De Novo Assembly of kiwifruit Actinidia rufa.</title>
        <authorList>
            <person name="Sugita-Konishi S."/>
            <person name="Sato K."/>
            <person name="Mori E."/>
            <person name="Abe Y."/>
            <person name="Kisaki G."/>
            <person name="Hamano K."/>
            <person name="Suezawa K."/>
            <person name="Otani M."/>
            <person name="Fukuda T."/>
            <person name="Manabe T."/>
            <person name="Gomi K."/>
            <person name="Tabuchi M."/>
            <person name="Akimitsu K."/>
            <person name="Kataoka I."/>
        </authorList>
    </citation>
    <scope>NUCLEOTIDE SEQUENCE [LARGE SCALE GENOMIC DNA]</scope>
    <source>
        <strain evidence="3">cv. Fuchu</strain>
    </source>
</reference>
<evidence type="ECO:0000259" key="1">
    <source>
        <dbReference type="SMART" id="SM00308"/>
    </source>
</evidence>